<dbReference type="Pfam" id="PF04241">
    <property type="entry name" value="DUF423"/>
    <property type="match status" value="1"/>
</dbReference>
<comment type="similarity">
    <text evidence="2">Belongs to the UPF0382 family.</text>
</comment>
<accession>A0A162KIN4</accession>
<evidence type="ECO:0008006" key="9">
    <source>
        <dbReference type="Google" id="ProtNLM"/>
    </source>
</evidence>
<dbReference type="OrthoDB" id="9802121at2"/>
<protein>
    <recommendedName>
        <fullName evidence="9">DUF423 domain-containing protein</fullName>
    </recommendedName>
</protein>
<evidence type="ECO:0000256" key="1">
    <source>
        <dbReference type="ARBA" id="ARBA00004141"/>
    </source>
</evidence>
<dbReference type="GO" id="GO:0005886">
    <property type="term" value="C:plasma membrane"/>
    <property type="evidence" value="ECO:0007669"/>
    <property type="project" value="TreeGrafter"/>
</dbReference>
<dbReference type="InterPro" id="IPR006696">
    <property type="entry name" value="DUF423"/>
</dbReference>
<evidence type="ECO:0000313" key="7">
    <source>
        <dbReference type="EMBL" id="KYO51369.1"/>
    </source>
</evidence>
<name>A0A162KIN4_9PROT</name>
<keyword evidence="4 6" id="KW-1133">Transmembrane helix</keyword>
<organism evidence="7 8">
    <name type="scientific">Tistrella mobilis</name>
    <dbReference type="NCBI Taxonomy" id="171437"/>
    <lineage>
        <taxon>Bacteria</taxon>
        <taxon>Pseudomonadati</taxon>
        <taxon>Pseudomonadota</taxon>
        <taxon>Alphaproteobacteria</taxon>
        <taxon>Geminicoccales</taxon>
        <taxon>Geminicoccaceae</taxon>
        <taxon>Tistrella</taxon>
    </lineage>
</organism>
<comment type="subcellular location">
    <subcellularLocation>
        <location evidence="1">Membrane</location>
        <topology evidence="1">Multi-pass membrane protein</topology>
    </subcellularLocation>
</comment>
<dbReference type="GeneID" id="97242635"/>
<proteinExistence type="inferred from homology"/>
<sequence>MTRTIWIIGTLGALIAVAAGAFATHGLEQAGDLHTAQIVRTGALYGLVHSLVLMLLAVLRPLVDRGLVALDVRLLMAAAGALAAGAILFPGSLYLYAATGWRPLVFVTPVGGTAFLIGWVLATLAALKRPRKR</sequence>
<dbReference type="PANTHER" id="PTHR43461:SF1">
    <property type="entry name" value="TRANSMEMBRANE PROTEIN 256"/>
    <property type="match status" value="1"/>
</dbReference>
<evidence type="ECO:0000256" key="4">
    <source>
        <dbReference type="ARBA" id="ARBA00022989"/>
    </source>
</evidence>
<gene>
    <name evidence="7" type="ORF">AUP44_09450</name>
</gene>
<dbReference type="RefSeq" id="WP_014744469.1">
    <property type="nucleotide sequence ID" value="NZ_CP121013.1"/>
</dbReference>
<dbReference type="Proteomes" id="UP000075787">
    <property type="component" value="Unassembled WGS sequence"/>
</dbReference>
<evidence type="ECO:0000256" key="3">
    <source>
        <dbReference type="ARBA" id="ARBA00022692"/>
    </source>
</evidence>
<evidence type="ECO:0000256" key="5">
    <source>
        <dbReference type="ARBA" id="ARBA00023136"/>
    </source>
</evidence>
<dbReference type="AlphaFoldDB" id="A0A162KIN4"/>
<reference evidence="7 8" key="1">
    <citation type="submission" date="2015-12" db="EMBL/GenBank/DDBJ databases">
        <title>Genome sequence of Tistrella mobilis MCCC 1A02139.</title>
        <authorList>
            <person name="Lu L."/>
            <person name="Lai Q."/>
            <person name="Shao Z."/>
            <person name="Qian P."/>
        </authorList>
    </citation>
    <scope>NUCLEOTIDE SEQUENCE [LARGE SCALE GENOMIC DNA]</scope>
    <source>
        <strain evidence="7 8">MCCC 1A02139</strain>
    </source>
</reference>
<feature type="transmembrane region" description="Helical" evidence="6">
    <location>
        <begin position="74"/>
        <end position="97"/>
    </location>
</feature>
<evidence type="ECO:0000313" key="8">
    <source>
        <dbReference type="Proteomes" id="UP000075787"/>
    </source>
</evidence>
<keyword evidence="5 6" id="KW-0472">Membrane</keyword>
<feature type="transmembrane region" description="Helical" evidence="6">
    <location>
        <begin position="103"/>
        <end position="127"/>
    </location>
</feature>
<dbReference type="PANTHER" id="PTHR43461">
    <property type="entry name" value="TRANSMEMBRANE PROTEIN 256"/>
    <property type="match status" value="1"/>
</dbReference>
<evidence type="ECO:0000256" key="6">
    <source>
        <dbReference type="SAM" id="Phobius"/>
    </source>
</evidence>
<keyword evidence="3 6" id="KW-0812">Transmembrane</keyword>
<dbReference type="EMBL" id="LPZR01000175">
    <property type="protein sequence ID" value="KYO51369.1"/>
    <property type="molecule type" value="Genomic_DNA"/>
</dbReference>
<evidence type="ECO:0000256" key="2">
    <source>
        <dbReference type="ARBA" id="ARBA00009694"/>
    </source>
</evidence>
<comment type="caution">
    <text evidence="7">The sequence shown here is derived from an EMBL/GenBank/DDBJ whole genome shotgun (WGS) entry which is preliminary data.</text>
</comment>
<feature type="transmembrane region" description="Helical" evidence="6">
    <location>
        <begin position="42"/>
        <end position="62"/>
    </location>
</feature>